<name>A0ABW5EMC4_9BURK</name>
<feature type="region of interest" description="Disordered" evidence="1">
    <location>
        <begin position="1"/>
        <end position="20"/>
    </location>
</feature>
<evidence type="ECO:0000313" key="3">
    <source>
        <dbReference type="Proteomes" id="UP001597287"/>
    </source>
</evidence>
<dbReference type="EMBL" id="JBHUIG010000003">
    <property type="protein sequence ID" value="MFD2318029.1"/>
    <property type="molecule type" value="Genomic_DNA"/>
</dbReference>
<sequence length="46" mass="4955">MDDAAGCRKAQRNNQPEHDMTTMLPEAELTAIATGQVNLQALAKSL</sequence>
<protein>
    <submittedName>
        <fullName evidence="2">Uncharacterized protein</fullName>
    </submittedName>
</protein>
<organism evidence="2 3">
    <name type="scientific">Delftia deserti</name>
    <dbReference type="NCBI Taxonomy" id="1651218"/>
    <lineage>
        <taxon>Bacteria</taxon>
        <taxon>Pseudomonadati</taxon>
        <taxon>Pseudomonadota</taxon>
        <taxon>Betaproteobacteria</taxon>
        <taxon>Burkholderiales</taxon>
        <taxon>Comamonadaceae</taxon>
        <taxon>Delftia</taxon>
    </lineage>
</organism>
<dbReference type="Proteomes" id="UP001597287">
    <property type="component" value="Unassembled WGS sequence"/>
</dbReference>
<comment type="caution">
    <text evidence="2">The sequence shown here is derived from an EMBL/GenBank/DDBJ whole genome shotgun (WGS) entry which is preliminary data.</text>
</comment>
<evidence type="ECO:0000256" key="1">
    <source>
        <dbReference type="SAM" id="MobiDB-lite"/>
    </source>
</evidence>
<gene>
    <name evidence="2" type="ORF">ACFSPV_04890</name>
</gene>
<dbReference type="RefSeq" id="WP_380104772.1">
    <property type="nucleotide sequence ID" value="NZ_JBHSIH010000001.1"/>
</dbReference>
<reference evidence="3" key="1">
    <citation type="journal article" date="2019" name="Int. J. Syst. Evol. Microbiol.">
        <title>The Global Catalogue of Microorganisms (GCM) 10K type strain sequencing project: providing services to taxonomists for standard genome sequencing and annotation.</title>
        <authorList>
            <consortium name="The Broad Institute Genomics Platform"/>
            <consortium name="The Broad Institute Genome Sequencing Center for Infectious Disease"/>
            <person name="Wu L."/>
            <person name="Ma J."/>
        </authorList>
    </citation>
    <scope>NUCLEOTIDE SEQUENCE [LARGE SCALE GENOMIC DNA]</scope>
    <source>
        <strain evidence="3">CCUG 62793</strain>
    </source>
</reference>
<keyword evidence="3" id="KW-1185">Reference proteome</keyword>
<accession>A0ABW5EMC4</accession>
<proteinExistence type="predicted"/>
<evidence type="ECO:0000313" key="2">
    <source>
        <dbReference type="EMBL" id="MFD2318029.1"/>
    </source>
</evidence>